<evidence type="ECO:0000313" key="5">
    <source>
        <dbReference type="Proteomes" id="UP000008367"/>
    </source>
</evidence>
<dbReference type="SMART" id="SM00267">
    <property type="entry name" value="GGDEF"/>
    <property type="match status" value="1"/>
</dbReference>
<feature type="domain" description="GGDEF" evidence="3">
    <location>
        <begin position="1"/>
        <end position="121"/>
    </location>
</feature>
<dbReference type="Gene3D" id="3.30.70.270">
    <property type="match status" value="1"/>
</dbReference>
<dbReference type="Pfam" id="PF00990">
    <property type="entry name" value="GGDEF"/>
    <property type="match status" value="1"/>
</dbReference>
<dbReference type="InterPro" id="IPR029787">
    <property type="entry name" value="Nucleotide_cyclase"/>
</dbReference>
<evidence type="ECO:0000256" key="1">
    <source>
        <dbReference type="ARBA" id="ARBA00012528"/>
    </source>
</evidence>
<comment type="caution">
    <text evidence="4">The sequence shown here is derived from an EMBL/GenBank/DDBJ whole genome shotgun (WGS) entry which is preliminary data.</text>
</comment>
<dbReference type="InterPro" id="IPR043128">
    <property type="entry name" value="Rev_trsase/Diguanyl_cyclase"/>
</dbReference>
<reference evidence="4 5" key="1">
    <citation type="submission" date="2012-10" db="EMBL/GenBank/DDBJ databases">
        <title>Genome sequence of Vibrio Cholerae HENC-02.</title>
        <authorList>
            <person name="Eppinger M."/>
            <person name="Hasan N.A."/>
            <person name="Sengamalay N."/>
            <person name="Hine E."/>
            <person name="Su Q."/>
            <person name="Daugherty S.C."/>
            <person name="Young S."/>
            <person name="Sadzewicz L."/>
            <person name="Tallon L."/>
            <person name="Cebula T.A."/>
            <person name="Ravel J."/>
            <person name="Colwell R.R."/>
        </authorList>
    </citation>
    <scope>NUCLEOTIDE SEQUENCE [LARGE SCALE GENOMIC DNA]</scope>
    <source>
        <strain evidence="4 5">HENC-02</strain>
    </source>
</reference>
<gene>
    <name evidence="4" type="ORF">VCHENC02_1626</name>
</gene>
<dbReference type="CDD" id="cd01949">
    <property type="entry name" value="GGDEF"/>
    <property type="match status" value="1"/>
</dbReference>
<sequence>MLDIDFFKKVNDNYGHDGGDAALVMVANILKIYFPDDVIARFGGEEFCIQAYGSYDDFVTRLEQMRQRVEKTPIPYQDDQIQVTISVGVSNIKGNLDQQIKVADDRLYQAKGNGRNQTVSQ</sequence>
<comment type="catalytic activity">
    <reaction evidence="2">
        <text>2 GTP = 3',3'-c-di-GMP + 2 diphosphate</text>
        <dbReference type="Rhea" id="RHEA:24898"/>
        <dbReference type="ChEBI" id="CHEBI:33019"/>
        <dbReference type="ChEBI" id="CHEBI:37565"/>
        <dbReference type="ChEBI" id="CHEBI:58805"/>
        <dbReference type="EC" id="2.7.7.65"/>
    </reaction>
</comment>
<dbReference type="InterPro" id="IPR050469">
    <property type="entry name" value="Diguanylate_Cyclase"/>
</dbReference>
<evidence type="ECO:0000259" key="3">
    <source>
        <dbReference type="PROSITE" id="PS50887"/>
    </source>
</evidence>
<dbReference type="EC" id="2.7.7.65" evidence="1"/>
<accession>A0A454D2E0</accession>
<organism evidence="4 5">
    <name type="scientific">Vibrio harveyi</name>
    <name type="common">Beneckea harveyi</name>
    <dbReference type="NCBI Taxonomy" id="669"/>
    <lineage>
        <taxon>Bacteria</taxon>
        <taxon>Pseudomonadati</taxon>
        <taxon>Pseudomonadota</taxon>
        <taxon>Gammaproteobacteria</taxon>
        <taxon>Vibrionales</taxon>
        <taxon>Vibrionaceae</taxon>
        <taxon>Vibrio</taxon>
    </lineage>
</organism>
<dbReference type="InterPro" id="IPR000160">
    <property type="entry name" value="GGDEF_dom"/>
</dbReference>
<dbReference type="GO" id="GO:0043709">
    <property type="term" value="P:cell adhesion involved in single-species biofilm formation"/>
    <property type="evidence" value="ECO:0007669"/>
    <property type="project" value="TreeGrafter"/>
</dbReference>
<dbReference type="PROSITE" id="PS50887">
    <property type="entry name" value="GGDEF"/>
    <property type="match status" value="1"/>
</dbReference>
<dbReference type="SUPFAM" id="SSF55073">
    <property type="entry name" value="Nucleotide cyclase"/>
    <property type="match status" value="1"/>
</dbReference>
<evidence type="ECO:0000313" key="4">
    <source>
        <dbReference type="EMBL" id="EKM32849.1"/>
    </source>
</evidence>
<dbReference type="PANTHER" id="PTHR45138:SF9">
    <property type="entry name" value="DIGUANYLATE CYCLASE DGCM-RELATED"/>
    <property type="match status" value="1"/>
</dbReference>
<dbReference type="Proteomes" id="UP000008367">
    <property type="component" value="Unassembled WGS sequence"/>
</dbReference>
<evidence type="ECO:0000256" key="2">
    <source>
        <dbReference type="ARBA" id="ARBA00034247"/>
    </source>
</evidence>
<name>A0A454D2E0_VIBHA</name>
<dbReference type="GO" id="GO:0005886">
    <property type="term" value="C:plasma membrane"/>
    <property type="evidence" value="ECO:0007669"/>
    <property type="project" value="TreeGrafter"/>
</dbReference>
<dbReference type="GO" id="GO:0052621">
    <property type="term" value="F:diguanylate cyclase activity"/>
    <property type="evidence" value="ECO:0007669"/>
    <property type="project" value="UniProtKB-EC"/>
</dbReference>
<protein>
    <recommendedName>
        <fullName evidence="1">diguanylate cyclase</fullName>
        <ecNumber evidence="1">2.7.7.65</ecNumber>
    </recommendedName>
</protein>
<proteinExistence type="predicted"/>
<dbReference type="AlphaFoldDB" id="A0A454D2E0"/>
<dbReference type="PANTHER" id="PTHR45138">
    <property type="entry name" value="REGULATORY COMPONENTS OF SENSORY TRANSDUCTION SYSTEM"/>
    <property type="match status" value="1"/>
</dbReference>
<dbReference type="NCBIfam" id="TIGR00254">
    <property type="entry name" value="GGDEF"/>
    <property type="match status" value="1"/>
</dbReference>
<dbReference type="GO" id="GO:1902201">
    <property type="term" value="P:negative regulation of bacterial-type flagellum-dependent cell motility"/>
    <property type="evidence" value="ECO:0007669"/>
    <property type="project" value="TreeGrafter"/>
</dbReference>
<dbReference type="EMBL" id="AJSR01000540">
    <property type="protein sequence ID" value="EKM32849.1"/>
    <property type="molecule type" value="Genomic_DNA"/>
</dbReference>